<evidence type="ECO:0000256" key="1">
    <source>
        <dbReference type="ARBA" id="ARBA00004651"/>
    </source>
</evidence>
<feature type="region of interest" description="Disordered" evidence="5">
    <location>
        <begin position="696"/>
        <end position="716"/>
    </location>
</feature>
<protein>
    <submittedName>
        <fullName evidence="7">Uncharacterized protein</fullName>
    </submittedName>
</protein>
<sequence>MISSQRNLGGSLQPGAHATSNNSNQNQNSNARTTTPTQNSTTNSNAQQSQPNSNRNSLMVPSVNASGLLGVPSRSGLGNGIDISDAISMRSARSGRTIRSMSKYPKDDRTRVPHPSHRHASPSAPWPWVDLEDEVDRAQLNSALPPIPPLCSHSPLECNNCWKGYPQSRFPNWTRRQVVKSKIHSAIHEYNKENPCVLHRVDVDSHGLFLNPGPIVATHAELERADTWRQLVEDKRPSGLRVRALFIENISGPVLQMLGARYNIEPFFWSSSLNWIPSRFQEEVQPGIGDHITITLTFLRSMSNHQAIQMNAALAPSSTESLPLKGGAGGGGNKASTLLGSQKIDPHSPLVLHSNDRLLVLDLLAVHLIRNVNGSTIISFHPTLNLPTTTAAFLQERIRFAGQSVYWQSIFQRSADPTFLLLAFMWHALYAWDEALENLYDHICSLETRVIETSNMHLTQELHLIRAHHLHYTSLLEDFLKHIRFICNTANPALDDIPQEDKDFNKKIMERETANLTTEIERLKTELYMQERRLKNVIGLVFSSVNITDSRYMREMTEAAVRDSAAMKQVAYLTMVFLPASFVAGVFGMNVSEINPGSLGTLPRYIEIALPLTLITAWIIIAFQSKYIFENQNTTFVQRLGWPGYLVIKMIKEKMDQREKERQEREGIKGDKDDDGLSEDGEVYVDGEGGIHLEYRNSVSNDHVRPSAETYNEKMR</sequence>
<keyword evidence="3 6" id="KW-1133">Transmembrane helix</keyword>
<gene>
    <name evidence="7" type="ORF">D9613_011164</name>
</gene>
<dbReference type="GO" id="GO:0005886">
    <property type="term" value="C:plasma membrane"/>
    <property type="evidence" value="ECO:0007669"/>
    <property type="project" value="UniProtKB-SubCell"/>
</dbReference>
<dbReference type="GO" id="GO:0000287">
    <property type="term" value="F:magnesium ion binding"/>
    <property type="evidence" value="ECO:0007669"/>
    <property type="project" value="TreeGrafter"/>
</dbReference>
<feature type="transmembrane region" description="Helical" evidence="6">
    <location>
        <begin position="608"/>
        <end position="629"/>
    </location>
</feature>
<feature type="compositionally biased region" description="Polar residues" evidence="5">
    <location>
        <begin position="1"/>
        <end position="10"/>
    </location>
</feature>
<reference evidence="7 8" key="1">
    <citation type="submission" date="2019-12" db="EMBL/GenBank/DDBJ databases">
        <authorList>
            <person name="Floudas D."/>
            <person name="Bentzer J."/>
            <person name="Ahren D."/>
            <person name="Johansson T."/>
            <person name="Persson P."/>
            <person name="Tunlid A."/>
        </authorList>
    </citation>
    <scope>NUCLEOTIDE SEQUENCE [LARGE SCALE GENOMIC DNA]</scope>
    <source>
        <strain evidence="7 8">CBS 102.39</strain>
    </source>
</reference>
<evidence type="ECO:0000256" key="4">
    <source>
        <dbReference type="ARBA" id="ARBA00023136"/>
    </source>
</evidence>
<dbReference type="InterPro" id="IPR002523">
    <property type="entry name" value="MgTranspt_CorA/ZnTranspt_ZntB"/>
</dbReference>
<feature type="compositionally biased region" description="Basic and acidic residues" evidence="5">
    <location>
        <begin position="702"/>
        <end position="716"/>
    </location>
</feature>
<dbReference type="GO" id="GO:0050897">
    <property type="term" value="F:cobalt ion binding"/>
    <property type="evidence" value="ECO:0007669"/>
    <property type="project" value="TreeGrafter"/>
</dbReference>
<dbReference type="EMBL" id="JAACJL010000046">
    <property type="protein sequence ID" value="KAF4613150.1"/>
    <property type="molecule type" value="Genomic_DNA"/>
</dbReference>
<accession>A0A8H4QLZ9</accession>
<name>A0A8H4QLZ9_9AGAR</name>
<keyword evidence="2 6" id="KW-0812">Transmembrane</keyword>
<evidence type="ECO:0000256" key="2">
    <source>
        <dbReference type="ARBA" id="ARBA00022692"/>
    </source>
</evidence>
<dbReference type="AlphaFoldDB" id="A0A8H4QLZ9"/>
<dbReference type="Gene3D" id="1.20.58.340">
    <property type="entry name" value="Magnesium transport protein CorA, transmembrane region"/>
    <property type="match status" value="1"/>
</dbReference>
<feature type="region of interest" description="Disordered" evidence="5">
    <location>
        <begin position="1"/>
        <end position="60"/>
    </location>
</feature>
<evidence type="ECO:0000313" key="8">
    <source>
        <dbReference type="Proteomes" id="UP000521872"/>
    </source>
</evidence>
<feature type="compositionally biased region" description="Acidic residues" evidence="5">
    <location>
        <begin position="673"/>
        <end position="684"/>
    </location>
</feature>
<dbReference type="PANTHER" id="PTHR46494">
    <property type="entry name" value="CORA FAMILY METAL ION TRANSPORTER (EUROFUNG)"/>
    <property type="match status" value="1"/>
</dbReference>
<feature type="compositionally biased region" description="Basic and acidic residues" evidence="5">
    <location>
        <begin position="658"/>
        <end position="672"/>
    </location>
</feature>
<evidence type="ECO:0000313" key="7">
    <source>
        <dbReference type="EMBL" id="KAF4613150.1"/>
    </source>
</evidence>
<keyword evidence="8" id="KW-1185">Reference proteome</keyword>
<evidence type="ECO:0000256" key="6">
    <source>
        <dbReference type="SAM" id="Phobius"/>
    </source>
</evidence>
<dbReference type="Proteomes" id="UP000521872">
    <property type="component" value="Unassembled WGS sequence"/>
</dbReference>
<dbReference type="GO" id="GO:0015095">
    <property type="term" value="F:magnesium ion transmembrane transporter activity"/>
    <property type="evidence" value="ECO:0007669"/>
    <property type="project" value="TreeGrafter"/>
</dbReference>
<feature type="compositionally biased region" description="Low complexity" evidence="5">
    <location>
        <begin position="20"/>
        <end position="57"/>
    </location>
</feature>
<feature type="region of interest" description="Disordered" evidence="5">
    <location>
        <begin position="92"/>
        <end position="125"/>
    </location>
</feature>
<proteinExistence type="predicted"/>
<dbReference type="Pfam" id="PF01544">
    <property type="entry name" value="CorA"/>
    <property type="match status" value="1"/>
</dbReference>
<organism evidence="7 8">
    <name type="scientific">Agrocybe pediades</name>
    <dbReference type="NCBI Taxonomy" id="84607"/>
    <lineage>
        <taxon>Eukaryota</taxon>
        <taxon>Fungi</taxon>
        <taxon>Dikarya</taxon>
        <taxon>Basidiomycota</taxon>
        <taxon>Agaricomycotina</taxon>
        <taxon>Agaricomycetes</taxon>
        <taxon>Agaricomycetidae</taxon>
        <taxon>Agaricales</taxon>
        <taxon>Agaricineae</taxon>
        <taxon>Strophariaceae</taxon>
        <taxon>Agrocybe</taxon>
    </lineage>
</organism>
<dbReference type="InterPro" id="IPR045863">
    <property type="entry name" value="CorA_TM1_TM2"/>
</dbReference>
<feature type="transmembrane region" description="Helical" evidence="6">
    <location>
        <begin position="570"/>
        <end position="588"/>
    </location>
</feature>
<evidence type="ECO:0000256" key="5">
    <source>
        <dbReference type="SAM" id="MobiDB-lite"/>
    </source>
</evidence>
<evidence type="ECO:0000256" key="3">
    <source>
        <dbReference type="ARBA" id="ARBA00022989"/>
    </source>
</evidence>
<comment type="subcellular location">
    <subcellularLocation>
        <location evidence="1">Cell membrane</location>
        <topology evidence="1">Multi-pass membrane protein</topology>
    </subcellularLocation>
</comment>
<dbReference type="SUPFAM" id="SSF144083">
    <property type="entry name" value="Magnesium transport protein CorA, transmembrane region"/>
    <property type="match status" value="1"/>
</dbReference>
<feature type="region of interest" description="Disordered" evidence="5">
    <location>
        <begin position="658"/>
        <end position="684"/>
    </location>
</feature>
<keyword evidence="4 6" id="KW-0472">Membrane</keyword>
<dbReference type="GO" id="GO:0015087">
    <property type="term" value="F:cobalt ion transmembrane transporter activity"/>
    <property type="evidence" value="ECO:0007669"/>
    <property type="project" value="TreeGrafter"/>
</dbReference>
<dbReference type="PANTHER" id="PTHR46494:SF1">
    <property type="entry name" value="CORA FAMILY METAL ION TRANSPORTER (EUROFUNG)"/>
    <property type="match status" value="1"/>
</dbReference>
<comment type="caution">
    <text evidence="7">The sequence shown here is derived from an EMBL/GenBank/DDBJ whole genome shotgun (WGS) entry which is preliminary data.</text>
</comment>